<keyword evidence="8" id="KW-1185">Reference proteome</keyword>
<dbReference type="Pfam" id="PF02133">
    <property type="entry name" value="Transp_cyt_pur"/>
    <property type="match status" value="1"/>
</dbReference>
<feature type="transmembrane region" description="Helical" evidence="6">
    <location>
        <begin position="188"/>
        <end position="213"/>
    </location>
</feature>
<gene>
    <name evidence="7" type="ORF">AGOS_AGL363C</name>
</gene>
<feature type="transmembrane region" description="Helical" evidence="6">
    <location>
        <begin position="38"/>
        <end position="59"/>
    </location>
</feature>
<dbReference type="CDD" id="cd11482">
    <property type="entry name" value="SLC-NCS1sbd_NRT1-like"/>
    <property type="match status" value="1"/>
</dbReference>
<proteinExistence type="inferred from homology"/>
<keyword evidence="4 6" id="KW-1133">Transmembrane helix</keyword>
<dbReference type="GeneID" id="4622597"/>
<dbReference type="Gene3D" id="1.10.4160.10">
    <property type="entry name" value="Hydantoin permease"/>
    <property type="match status" value="1"/>
</dbReference>
<dbReference type="GO" id="GO:0015205">
    <property type="term" value="F:nucleobase transmembrane transporter activity"/>
    <property type="evidence" value="ECO:0000318"/>
    <property type="project" value="GO_Central"/>
</dbReference>
<dbReference type="eggNOG" id="KOG2466">
    <property type="taxonomic scope" value="Eukaryota"/>
</dbReference>
<feature type="transmembrane region" description="Helical" evidence="6">
    <location>
        <begin position="165"/>
        <end position="181"/>
    </location>
</feature>
<reference evidence="8" key="2">
    <citation type="journal article" date="2013" name="G3 (Bethesda)">
        <title>Genomes of Ashbya fungi isolated from insects reveal four mating-type loci, numerous translocations, lack of transposons, and distinct gene duplications.</title>
        <authorList>
            <person name="Dietrich F.S."/>
            <person name="Voegeli S."/>
            <person name="Kuo S."/>
            <person name="Philippsen P."/>
        </authorList>
    </citation>
    <scope>GENOME REANNOTATION</scope>
    <source>
        <strain evidence="8">ATCC 10895 / CBS 109.51 / FGSC 9923 / NRRL Y-1056</strain>
    </source>
</reference>
<dbReference type="PANTHER" id="PTHR30618:SF15">
    <property type="entry name" value="NICOTINAMIDE RIBOSIDE TRANSPORTER 1-RELATED"/>
    <property type="match status" value="1"/>
</dbReference>
<dbReference type="HOGENOM" id="CLU_021555_3_0_1"/>
<evidence type="ECO:0000313" key="7">
    <source>
        <dbReference type="EMBL" id="AAS54128.1"/>
    </source>
</evidence>
<feature type="transmembrane region" description="Helical" evidence="6">
    <location>
        <begin position="233"/>
        <end position="250"/>
    </location>
</feature>
<dbReference type="FunCoup" id="Q751Q2">
    <property type="interactions" value="87"/>
</dbReference>
<organism evidence="7 8">
    <name type="scientific">Eremothecium gossypii (strain ATCC 10895 / CBS 109.51 / FGSC 9923 / NRRL Y-1056)</name>
    <name type="common">Yeast</name>
    <name type="synonym">Ashbya gossypii</name>
    <dbReference type="NCBI Taxonomy" id="284811"/>
    <lineage>
        <taxon>Eukaryota</taxon>
        <taxon>Fungi</taxon>
        <taxon>Dikarya</taxon>
        <taxon>Ascomycota</taxon>
        <taxon>Saccharomycotina</taxon>
        <taxon>Saccharomycetes</taxon>
        <taxon>Saccharomycetales</taxon>
        <taxon>Saccharomycetaceae</taxon>
        <taxon>Eremothecium</taxon>
    </lineage>
</organism>
<feature type="transmembrane region" description="Helical" evidence="6">
    <location>
        <begin position="391"/>
        <end position="410"/>
    </location>
</feature>
<sequence length="536" mass="60218">MLLARIDNFLRLEDSNSMKNRDIVPIPLARRRWNMMSYLSYWSIICLCMSTWTGAAALYDLGLNGPQSLGVVIVGNAIITAISICNSLYGSEYHIGYSVFQRILWGTNGAWFGVLLRSLLSVVWFAAQAWMGALCVNVVLSTFSSSYLNMKNTFPDSVGFRPDELIGFVIFLLLELPLLFIKPEYFDLMLIVSSVVTLVASFALTLWVCIMVGNQGTLMRAPITLSRSEHAWAWIFGINTWYSGLVAGLANQSDYSRFNRRPSHSHWGTILGINIAGIFVPLLALFCTSSFAWKYEQTVVTPADICLLIMKEDYTPGVRAACFFLGLCFVVSQLSVTTVANAIPGGMDLSTIFPKYINTRRGALIVFLLAWPSQPWTYYSSGKAFLDVMSSFSVFITPIIAMSVCEYYVVRNREIKLSDCYIRGPQSLYWYCRGINFKSIFCFIAGSALGVPGLIKTANPKAKMSKGIYDFYKGGFIFQFLITFAMYWIANLIFPSPVDGRDEADYFNTFTEEERKRWNIAGADEKEEAELDASSY</sequence>
<dbReference type="InterPro" id="IPR001248">
    <property type="entry name" value="Pur-cyt_permease"/>
</dbReference>
<dbReference type="OrthoDB" id="2018619at2759"/>
<evidence type="ECO:0000313" key="8">
    <source>
        <dbReference type="Proteomes" id="UP000000591"/>
    </source>
</evidence>
<dbReference type="GO" id="GO:0015851">
    <property type="term" value="P:nucleobase transport"/>
    <property type="evidence" value="ECO:0000318"/>
    <property type="project" value="GO_Central"/>
</dbReference>
<dbReference type="PANTHER" id="PTHR30618">
    <property type="entry name" value="NCS1 FAMILY PURINE/PYRIMIDINE TRANSPORTER"/>
    <property type="match status" value="1"/>
</dbReference>
<dbReference type="OMA" id="AHMVTRD"/>
<feature type="transmembrane region" description="Helical" evidence="6">
    <location>
        <begin position="110"/>
        <end position="140"/>
    </location>
</feature>
<reference evidence="7 8" key="1">
    <citation type="journal article" date="2004" name="Science">
        <title>The Ashbya gossypii genome as a tool for mapping the ancient Saccharomyces cerevisiae genome.</title>
        <authorList>
            <person name="Dietrich F.S."/>
            <person name="Voegeli S."/>
            <person name="Brachat S."/>
            <person name="Lerch A."/>
            <person name="Gates K."/>
            <person name="Steiner S."/>
            <person name="Mohr C."/>
            <person name="Pohlmann R."/>
            <person name="Luedi P."/>
            <person name="Choi S."/>
            <person name="Wing R.A."/>
            <person name="Flavier A."/>
            <person name="Gaffney T.D."/>
            <person name="Philippsen P."/>
        </authorList>
    </citation>
    <scope>NUCLEOTIDE SEQUENCE [LARGE SCALE GENOMIC DNA]</scope>
    <source>
        <strain evidence="8">ATCC 10895 / CBS 109.51 / FGSC 9923 / NRRL Y-1056</strain>
    </source>
</reference>
<feature type="transmembrane region" description="Helical" evidence="6">
    <location>
        <begin position="475"/>
        <end position="494"/>
    </location>
</feature>
<evidence type="ECO:0000256" key="1">
    <source>
        <dbReference type="ARBA" id="ARBA00004141"/>
    </source>
</evidence>
<comment type="subcellular location">
    <subcellularLocation>
        <location evidence="1">Membrane</location>
        <topology evidence="1">Multi-pass membrane protein</topology>
    </subcellularLocation>
</comment>
<keyword evidence="3 6" id="KW-0812">Transmembrane</keyword>
<dbReference type="AlphaFoldDB" id="Q751Q2"/>
<evidence type="ECO:0000256" key="6">
    <source>
        <dbReference type="SAM" id="Phobius"/>
    </source>
</evidence>
<dbReference type="InterPro" id="IPR045225">
    <property type="entry name" value="Uracil/uridine/allantoin_perm"/>
</dbReference>
<comment type="similarity">
    <text evidence="2">Belongs to the purine-cytosine permease (2.A.39) family.</text>
</comment>
<protein>
    <submittedName>
        <fullName evidence="7">AGL363Cp</fullName>
    </submittedName>
</protein>
<feature type="transmembrane region" description="Helical" evidence="6">
    <location>
        <begin position="271"/>
        <end position="293"/>
    </location>
</feature>
<dbReference type="Proteomes" id="UP000000591">
    <property type="component" value="Chromosome VII"/>
</dbReference>
<feature type="transmembrane region" description="Helical" evidence="6">
    <location>
        <begin position="430"/>
        <end position="455"/>
    </location>
</feature>
<accession>Q751Q2</accession>
<keyword evidence="5 6" id="KW-0472">Membrane</keyword>
<feature type="transmembrane region" description="Helical" evidence="6">
    <location>
        <begin position="318"/>
        <end position="341"/>
    </location>
</feature>
<dbReference type="EMBL" id="AE016820">
    <property type="protein sequence ID" value="AAS54128.1"/>
    <property type="molecule type" value="Genomic_DNA"/>
</dbReference>
<evidence type="ECO:0000256" key="4">
    <source>
        <dbReference type="ARBA" id="ARBA00022989"/>
    </source>
</evidence>
<evidence type="ECO:0000256" key="3">
    <source>
        <dbReference type="ARBA" id="ARBA00022692"/>
    </source>
</evidence>
<evidence type="ECO:0000256" key="5">
    <source>
        <dbReference type="ARBA" id="ARBA00023136"/>
    </source>
</evidence>
<name>Q751Q2_EREGS</name>
<feature type="transmembrane region" description="Helical" evidence="6">
    <location>
        <begin position="71"/>
        <end position="89"/>
    </location>
</feature>
<dbReference type="KEGG" id="ago:AGOS_AGL363C"/>
<dbReference type="InParanoid" id="Q751Q2"/>
<evidence type="ECO:0000256" key="2">
    <source>
        <dbReference type="ARBA" id="ARBA00008974"/>
    </source>
</evidence>
<dbReference type="GO" id="GO:0005886">
    <property type="term" value="C:plasma membrane"/>
    <property type="evidence" value="ECO:0000318"/>
    <property type="project" value="GO_Central"/>
</dbReference>
<dbReference type="RefSeq" id="NP_986304.1">
    <property type="nucleotide sequence ID" value="NM_211366.1"/>
</dbReference>